<keyword evidence="3" id="KW-1185">Reference proteome</keyword>
<gene>
    <name evidence="2" type="ORF">ACFPM7_27880</name>
</gene>
<organism evidence="2 3">
    <name type="scientific">Actinokineospora guangxiensis</name>
    <dbReference type="NCBI Taxonomy" id="1490288"/>
    <lineage>
        <taxon>Bacteria</taxon>
        <taxon>Bacillati</taxon>
        <taxon>Actinomycetota</taxon>
        <taxon>Actinomycetes</taxon>
        <taxon>Pseudonocardiales</taxon>
        <taxon>Pseudonocardiaceae</taxon>
        <taxon>Actinokineospora</taxon>
    </lineage>
</organism>
<sequence>MTVRSDGLVGEVAGDAVTDRPGVALRELLDGGISAVSEVSGAGARSLWAVAADSVGNQVLWAGGGAVHGEAVAAAVGVEMPVPRFVRAGGRWVVRRVSCCLVFEVEGEGKCVSCPRQVPAVRAARLEG</sequence>
<name>A0ABW0EY72_9PSEU</name>
<reference evidence="3" key="1">
    <citation type="journal article" date="2019" name="Int. J. Syst. Evol. Microbiol.">
        <title>The Global Catalogue of Microorganisms (GCM) 10K type strain sequencing project: providing services to taxonomists for standard genome sequencing and annotation.</title>
        <authorList>
            <consortium name="The Broad Institute Genomics Platform"/>
            <consortium name="The Broad Institute Genome Sequencing Center for Infectious Disease"/>
            <person name="Wu L."/>
            <person name="Ma J."/>
        </authorList>
    </citation>
    <scope>NUCLEOTIDE SEQUENCE [LARGE SCALE GENOMIC DNA]</scope>
    <source>
        <strain evidence="3">CCUG 59778</strain>
    </source>
</reference>
<protein>
    <submittedName>
        <fullName evidence="2">(2Fe-2S)-binding protein</fullName>
    </submittedName>
</protein>
<evidence type="ECO:0000313" key="3">
    <source>
        <dbReference type="Proteomes" id="UP001596157"/>
    </source>
</evidence>
<evidence type="ECO:0000259" key="1">
    <source>
        <dbReference type="Pfam" id="PF11575"/>
    </source>
</evidence>
<proteinExistence type="predicted"/>
<comment type="caution">
    <text evidence="2">The sequence shown here is derived from an EMBL/GenBank/DDBJ whole genome shotgun (WGS) entry which is preliminary data.</text>
</comment>
<dbReference type="Proteomes" id="UP001596157">
    <property type="component" value="Unassembled WGS sequence"/>
</dbReference>
<evidence type="ECO:0000313" key="2">
    <source>
        <dbReference type="EMBL" id="MFC5290886.1"/>
    </source>
</evidence>
<dbReference type="Pfam" id="PF11575">
    <property type="entry name" value="FhuF_C"/>
    <property type="match status" value="1"/>
</dbReference>
<accession>A0ABW0EY72</accession>
<feature type="domain" description="Ferric siderophore reductase C-terminal" evidence="1">
    <location>
        <begin position="96"/>
        <end position="116"/>
    </location>
</feature>
<dbReference type="InterPro" id="IPR024726">
    <property type="entry name" value="FhuF_C"/>
</dbReference>
<dbReference type="RefSeq" id="WP_378250848.1">
    <property type="nucleotide sequence ID" value="NZ_JBHSKF010000019.1"/>
</dbReference>
<dbReference type="EMBL" id="JBHSKF010000019">
    <property type="protein sequence ID" value="MFC5290886.1"/>
    <property type="molecule type" value="Genomic_DNA"/>
</dbReference>